<comment type="subcellular location">
    <subcellularLocation>
        <location evidence="1">Endoplasmic reticulum membrane</location>
        <topology evidence="1">Multi-pass membrane protein</topology>
    </subcellularLocation>
</comment>
<comment type="similarity">
    <text evidence="2">Belongs to the polyprenol kinase family.</text>
</comment>
<feature type="region of interest" description="Disordered" evidence="10">
    <location>
        <begin position="1"/>
        <end position="51"/>
    </location>
</feature>
<dbReference type="AlphaFoldDB" id="G8Y6G1"/>
<evidence type="ECO:0000313" key="12">
    <source>
        <dbReference type="EMBL" id="CCE83160.1"/>
    </source>
</evidence>
<feature type="transmembrane region" description="Helical" evidence="11">
    <location>
        <begin position="309"/>
        <end position="333"/>
    </location>
</feature>
<evidence type="ECO:0000256" key="11">
    <source>
        <dbReference type="SAM" id="Phobius"/>
    </source>
</evidence>
<keyword evidence="9 11" id="KW-0472">Membrane</keyword>
<keyword evidence="5 11" id="KW-0812">Transmembrane</keyword>
<feature type="transmembrane region" description="Helical" evidence="11">
    <location>
        <begin position="222"/>
        <end position="239"/>
    </location>
</feature>
<dbReference type="InParanoid" id="G8Y6G1"/>
<dbReference type="EMBL" id="FO082048">
    <property type="protein sequence ID" value="CCE84191.1"/>
    <property type="molecule type" value="Genomic_DNA"/>
</dbReference>
<dbReference type="PANTHER" id="PTHR13205">
    <property type="entry name" value="TRANSMEMBRANE PROTEIN 15-RELATED"/>
    <property type="match status" value="1"/>
</dbReference>
<evidence type="ECO:0000313" key="14">
    <source>
        <dbReference type="Proteomes" id="UP000005222"/>
    </source>
</evidence>
<dbReference type="EC" id="2.7.1.108" evidence="3"/>
<gene>
    <name evidence="13" type="primary">Piso0_003732</name>
    <name evidence="12" type="ORF">GNLVRS01_PISO0K01352g</name>
    <name evidence="13" type="ORF">GNLVRS01_PISO0L01353g</name>
</gene>
<evidence type="ECO:0000256" key="6">
    <source>
        <dbReference type="ARBA" id="ARBA00022777"/>
    </source>
</evidence>
<dbReference type="HOGENOM" id="CLU_031307_0_0_1"/>
<dbReference type="eggNOG" id="KOG2468">
    <property type="taxonomic scope" value="Eukaryota"/>
</dbReference>
<evidence type="ECO:0000256" key="8">
    <source>
        <dbReference type="ARBA" id="ARBA00022989"/>
    </source>
</evidence>
<keyword evidence="14" id="KW-1185">Reference proteome</keyword>
<dbReference type="Proteomes" id="UP000005222">
    <property type="component" value="Chromosome L"/>
</dbReference>
<keyword evidence="7" id="KW-0256">Endoplasmic reticulum</keyword>
<feature type="transmembrane region" description="Helical" evidence="11">
    <location>
        <begin position="123"/>
        <end position="142"/>
    </location>
</feature>
<evidence type="ECO:0000256" key="4">
    <source>
        <dbReference type="ARBA" id="ARBA00022679"/>
    </source>
</evidence>
<feature type="transmembrane region" description="Helical" evidence="11">
    <location>
        <begin position="345"/>
        <end position="364"/>
    </location>
</feature>
<dbReference type="PANTHER" id="PTHR13205:SF15">
    <property type="entry name" value="DOLICHOL KINASE"/>
    <property type="match status" value="1"/>
</dbReference>
<sequence length="619" mass="69274">MPPSKKRSERRSKQTKQTGSSRSTAALFANKEIEHETEPQELTNNNEKKDAIRGNTESGVKQAAQGGPAGGEEAATTVLEALQDYVTAGFSICKVVQILVLVYIVEVVYFYKPDLFWKWANPVLFNVFGLFVSIFITFKLQWTKHFQNSELFEMPVLPEFNHILAVFIPTSACIFMDSPLTIPNLALNYFAGDTVHPLGKALSAFTFYLMHKTEEDVSMVQMVQIIASFFFLQYLFGLINKGGDSLPTQVSEEVIEEDDTVDLDLVQKKQVNSHSEYKSGNNRTLGNAEINILCSIVVNLLYGVKLDQYTLPLVILQKLIISIVVTFLALFPIFKYYTTYRRSPVLSWFIVLVFIGAFVFLTNYQLEPVLENKNAISWLIDFILESQERVRLLSTWLGILAVTIPIVFSFPNKISLNSRRKIWHYVLLLMVAYPGLPQEPKFVLIALFGATAVFIIMETIRYNKFTVVGEWLFDHLIVFQDFKDLKGPLNLSYIFLITGVSIPAALDYCVGHAISYKAYSGIVGLGIGDSVASIVGKRYGTVKWKGGTKSVQGTVAFVISTLIGFAVVDRFCLGNSVENWEGVFVSCILGGVLEGVSTLNDNLLIPCVVYLSLQLLENV</sequence>
<feature type="transmembrane region" description="Helical" evidence="11">
    <location>
        <begin position="442"/>
        <end position="460"/>
    </location>
</feature>
<dbReference type="GO" id="GO:0043048">
    <property type="term" value="P:dolichyl monophosphate biosynthetic process"/>
    <property type="evidence" value="ECO:0007669"/>
    <property type="project" value="TreeGrafter"/>
</dbReference>
<dbReference type="GO" id="GO:0005789">
    <property type="term" value="C:endoplasmic reticulum membrane"/>
    <property type="evidence" value="ECO:0007669"/>
    <property type="project" value="UniProtKB-SubCell"/>
</dbReference>
<keyword evidence="8 11" id="KW-1133">Transmembrane helix</keyword>
<dbReference type="EMBL" id="FO082049">
    <property type="protein sequence ID" value="CCE83160.1"/>
    <property type="molecule type" value="Genomic_DNA"/>
</dbReference>
<evidence type="ECO:0000256" key="7">
    <source>
        <dbReference type="ARBA" id="ARBA00022824"/>
    </source>
</evidence>
<dbReference type="FunCoup" id="G8Y6G1">
    <property type="interactions" value="141"/>
</dbReference>
<evidence type="ECO:0000256" key="2">
    <source>
        <dbReference type="ARBA" id="ARBA00010794"/>
    </source>
</evidence>
<evidence type="ECO:0000256" key="1">
    <source>
        <dbReference type="ARBA" id="ARBA00004477"/>
    </source>
</evidence>
<accession>G8Y6G1</accession>
<name>G8Y6G1_PICSO</name>
<organism evidence="13 14">
    <name type="scientific">Pichia sorbitophila (strain ATCC MYA-4447 / BCRC 22081 / CBS 7064 / NBRC 10061 / NRRL Y-12695)</name>
    <name type="common">Hybrid yeast</name>
    <dbReference type="NCBI Taxonomy" id="559304"/>
    <lineage>
        <taxon>Eukaryota</taxon>
        <taxon>Fungi</taxon>
        <taxon>Dikarya</taxon>
        <taxon>Ascomycota</taxon>
        <taxon>Saccharomycotina</taxon>
        <taxon>Pichiomycetes</taxon>
        <taxon>Debaryomycetaceae</taxon>
        <taxon>Millerozyma</taxon>
    </lineage>
</organism>
<dbReference type="InterPro" id="IPR032974">
    <property type="entry name" value="Polypren_kinase"/>
</dbReference>
<evidence type="ECO:0000256" key="10">
    <source>
        <dbReference type="SAM" id="MobiDB-lite"/>
    </source>
</evidence>
<evidence type="ECO:0000313" key="13">
    <source>
        <dbReference type="EMBL" id="CCE84191.1"/>
    </source>
</evidence>
<evidence type="ECO:0000256" key="5">
    <source>
        <dbReference type="ARBA" id="ARBA00022692"/>
    </source>
</evidence>
<evidence type="ECO:0000256" key="3">
    <source>
        <dbReference type="ARBA" id="ARBA00012132"/>
    </source>
</evidence>
<dbReference type="OrthoDB" id="377083at2759"/>
<keyword evidence="6" id="KW-0418">Kinase</keyword>
<evidence type="ECO:0000256" key="9">
    <source>
        <dbReference type="ARBA" id="ARBA00023136"/>
    </source>
</evidence>
<feature type="transmembrane region" description="Helical" evidence="11">
    <location>
        <begin position="92"/>
        <end position="111"/>
    </location>
</feature>
<keyword evidence="4" id="KW-0808">Transferase</keyword>
<feature type="compositionally biased region" description="Polar residues" evidence="10">
    <location>
        <begin position="15"/>
        <end position="24"/>
    </location>
</feature>
<dbReference type="Proteomes" id="UP000005222">
    <property type="component" value="Chromosome K"/>
</dbReference>
<reference evidence="14" key="2">
    <citation type="journal article" date="2012" name="G3 (Bethesda)">
        <title>Pichia sorbitophila, an interspecies yeast hybrid reveals early steps of genome resolution following polyploidization.</title>
        <authorList>
            <person name="Leh Louis V."/>
            <person name="Despons L."/>
            <person name="Friedrich A."/>
            <person name="Martin T."/>
            <person name="Durrens P."/>
            <person name="Casaregola S."/>
            <person name="Neuveglise C."/>
            <person name="Fairhead C."/>
            <person name="Marck C."/>
            <person name="Cruz J.A."/>
            <person name="Straub M.L."/>
            <person name="Kugler V."/>
            <person name="Sacerdot C."/>
            <person name="Uzunov Z."/>
            <person name="Thierry A."/>
            <person name="Weiss S."/>
            <person name="Bleykasten C."/>
            <person name="De Montigny J."/>
            <person name="Jacques N."/>
            <person name="Jung P."/>
            <person name="Lemaire M."/>
            <person name="Mallet S."/>
            <person name="Morel G."/>
            <person name="Richard G.F."/>
            <person name="Sarkar A."/>
            <person name="Savel G."/>
            <person name="Schacherer J."/>
            <person name="Seret M.L."/>
            <person name="Talla E."/>
            <person name="Samson G."/>
            <person name="Jubin C."/>
            <person name="Poulain J."/>
            <person name="Vacherie B."/>
            <person name="Barbe V."/>
            <person name="Pelletier E."/>
            <person name="Sherman D.J."/>
            <person name="Westhof E."/>
            <person name="Weissenbach J."/>
            <person name="Baret P.V."/>
            <person name="Wincker P."/>
            <person name="Gaillardin C."/>
            <person name="Dujon B."/>
            <person name="Souciet J.L."/>
        </authorList>
    </citation>
    <scope>NUCLEOTIDE SEQUENCE [LARGE SCALE GENOMIC DNA]</scope>
    <source>
        <strain evidence="14">ATCC MYA-4447 / BCRC 22081 / CBS 7064 / NBRC 10061 / NRRL Y-12695</strain>
    </source>
</reference>
<dbReference type="GO" id="GO:0004168">
    <property type="term" value="F:dolichol kinase activity"/>
    <property type="evidence" value="ECO:0007669"/>
    <property type="project" value="UniProtKB-EC"/>
</dbReference>
<proteinExistence type="inferred from homology"/>
<feature type="transmembrane region" description="Helical" evidence="11">
    <location>
        <begin position="392"/>
        <end position="410"/>
    </location>
</feature>
<dbReference type="STRING" id="559304.G8Y6G1"/>
<feature type="compositionally biased region" description="Basic residues" evidence="10">
    <location>
        <begin position="1"/>
        <end position="14"/>
    </location>
</feature>
<protein>
    <recommendedName>
        <fullName evidence="3">dolichol kinase</fullName>
        <ecNumber evidence="3">2.7.1.108</ecNumber>
    </recommendedName>
</protein>
<reference evidence="13" key="1">
    <citation type="submission" date="2011-10" db="EMBL/GenBank/DDBJ databases">
        <authorList>
            <person name="Genoscope - CEA"/>
        </authorList>
    </citation>
    <scope>NUCLEOTIDE SEQUENCE</scope>
</reference>